<dbReference type="Proteomes" id="UP000244722">
    <property type="component" value="Unassembled WGS sequence"/>
</dbReference>
<sequence>MSRIFIKRLYPTPLLAVKPSPRFRFPTRSFNSFTNIYNSTTPGTAQNDEGSGNDNPRKLWTTQNENHLIGRIYKLEDHAHKSDDRFINSVKDSAALKVDVTKAIGEISSKIEVRFSKMDATMAKLSAEHKSDMAKLSTDMAKIYFAHKSDMAKLSAEHKSDMAQLSMDMAKIYFAHKSDMAKLSAEHKSDMAKLSTDIGKNYAEHKSDMGKIYVELKTDIGELKSKVEKISAGPG</sequence>
<evidence type="ECO:0000256" key="1">
    <source>
        <dbReference type="SAM" id="MobiDB-lite"/>
    </source>
</evidence>
<proteinExistence type="predicted"/>
<dbReference type="OrthoDB" id="5423652at2759"/>
<keyword evidence="3" id="KW-1185">Reference proteome</keyword>
<gene>
    <name evidence="2" type="ORF">B9Z19DRAFT_1147415</name>
</gene>
<dbReference type="AlphaFoldDB" id="A0A2T6ZNG4"/>
<organism evidence="2 3">
    <name type="scientific">Tuber borchii</name>
    <name type="common">White truffle</name>
    <dbReference type="NCBI Taxonomy" id="42251"/>
    <lineage>
        <taxon>Eukaryota</taxon>
        <taxon>Fungi</taxon>
        <taxon>Dikarya</taxon>
        <taxon>Ascomycota</taxon>
        <taxon>Pezizomycotina</taxon>
        <taxon>Pezizomycetes</taxon>
        <taxon>Pezizales</taxon>
        <taxon>Tuberaceae</taxon>
        <taxon>Tuber</taxon>
    </lineage>
</organism>
<evidence type="ECO:0000313" key="3">
    <source>
        <dbReference type="Proteomes" id="UP000244722"/>
    </source>
</evidence>
<dbReference type="EMBL" id="NESQ01000166">
    <property type="protein sequence ID" value="PUU77028.1"/>
    <property type="molecule type" value="Genomic_DNA"/>
</dbReference>
<evidence type="ECO:0000313" key="2">
    <source>
        <dbReference type="EMBL" id="PUU77028.1"/>
    </source>
</evidence>
<name>A0A2T6ZNG4_TUBBO</name>
<accession>A0A2T6ZNG4</accession>
<reference evidence="2 3" key="1">
    <citation type="submission" date="2017-04" db="EMBL/GenBank/DDBJ databases">
        <title>Draft genome sequence of Tuber borchii Vittad., a whitish edible truffle.</title>
        <authorList>
            <consortium name="DOE Joint Genome Institute"/>
            <person name="Murat C."/>
            <person name="Kuo A."/>
            <person name="Barry K.W."/>
            <person name="Clum A."/>
            <person name="Dockter R.B."/>
            <person name="Fauchery L."/>
            <person name="Iotti M."/>
            <person name="Kohler A."/>
            <person name="Labutti K."/>
            <person name="Lindquist E.A."/>
            <person name="Lipzen A."/>
            <person name="Ohm R.A."/>
            <person name="Wang M."/>
            <person name="Grigoriev I.V."/>
            <person name="Zambonelli A."/>
            <person name="Martin F.M."/>
        </authorList>
    </citation>
    <scope>NUCLEOTIDE SEQUENCE [LARGE SCALE GENOMIC DNA]</scope>
    <source>
        <strain evidence="2 3">Tbo3840</strain>
    </source>
</reference>
<protein>
    <submittedName>
        <fullName evidence="2">Uncharacterized protein</fullName>
    </submittedName>
</protein>
<comment type="caution">
    <text evidence="2">The sequence shown here is derived from an EMBL/GenBank/DDBJ whole genome shotgun (WGS) entry which is preliminary data.</text>
</comment>
<feature type="region of interest" description="Disordered" evidence="1">
    <location>
        <begin position="36"/>
        <end position="58"/>
    </location>
</feature>